<proteinExistence type="predicted"/>
<reference evidence="1 2" key="1">
    <citation type="journal article" date="2019" name="Nat. Ecol. Evol.">
        <title>Megaphylogeny resolves global patterns of mushroom evolution.</title>
        <authorList>
            <person name="Varga T."/>
            <person name="Krizsan K."/>
            <person name="Foldi C."/>
            <person name="Dima B."/>
            <person name="Sanchez-Garcia M."/>
            <person name="Sanchez-Ramirez S."/>
            <person name="Szollosi G.J."/>
            <person name="Szarkandi J.G."/>
            <person name="Papp V."/>
            <person name="Albert L."/>
            <person name="Andreopoulos W."/>
            <person name="Angelini C."/>
            <person name="Antonin V."/>
            <person name="Barry K.W."/>
            <person name="Bougher N.L."/>
            <person name="Buchanan P."/>
            <person name="Buyck B."/>
            <person name="Bense V."/>
            <person name="Catcheside P."/>
            <person name="Chovatia M."/>
            <person name="Cooper J."/>
            <person name="Damon W."/>
            <person name="Desjardin D."/>
            <person name="Finy P."/>
            <person name="Geml J."/>
            <person name="Haridas S."/>
            <person name="Hughes K."/>
            <person name="Justo A."/>
            <person name="Karasinski D."/>
            <person name="Kautmanova I."/>
            <person name="Kiss B."/>
            <person name="Kocsube S."/>
            <person name="Kotiranta H."/>
            <person name="LaButti K.M."/>
            <person name="Lechner B.E."/>
            <person name="Liimatainen K."/>
            <person name="Lipzen A."/>
            <person name="Lukacs Z."/>
            <person name="Mihaltcheva S."/>
            <person name="Morgado L.N."/>
            <person name="Niskanen T."/>
            <person name="Noordeloos M.E."/>
            <person name="Ohm R.A."/>
            <person name="Ortiz-Santana B."/>
            <person name="Ovrebo C."/>
            <person name="Racz N."/>
            <person name="Riley R."/>
            <person name="Savchenko A."/>
            <person name="Shiryaev A."/>
            <person name="Soop K."/>
            <person name="Spirin V."/>
            <person name="Szebenyi C."/>
            <person name="Tomsovsky M."/>
            <person name="Tulloss R.E."/>
            <person name="Uehling J."/>
            <person name="Grigoriev I.V."/>
            <person name="Vagvolgyi C."/>
            <person name="Papp T."/>
            <person name="Martin F.M."/>
            <person name="Miettinen O."/>
            <person name="Hibbett D.S."/>
            <person name="Nagy L.G."/>
        </authorList>
    </citation>
    <scope>NUCLEOTIDE SEQUENCE [LARGE SCALE GENOMIC DNA]</scope>
    <source>
        <strain evidence="1 2">NL-1719</strain>
    </source>
</reference>
<organism evidence="1 2">
    <name type="scientific">Pluteus cervinus</name>
    <dbReference type="NCBI Taxonomy" id="181527"/>
    <lineage>
        <taxon>Eukaryota</taxon>
        <taxon>Fungi</taxon>
        <taxon>Dikarya</taxon>
        <taxon>Basidiomycota</taxon>
        <taxon>Agaricomycotina</taxon>
        <taxon>Agaricomycetes</taxon>
        <taxon>Agaricomycetidae</taxon>
        <taxon>Agaricales</taxon>
        <taxon>Pluteineae</taxon>
        <taxon>Pluteaceae</taxon>
        <taxon>Pluteus</taxon>
    </lineage>
</organism>
<keyword evidence="1" id="KW-0378">Hydrolase</keyword>
<dbReference type="Proteomes" id="UP000308600">
    <property type="component" value="Unassembled WGS sequence"/>
</dbReference>
<evidence type="ECO:0000313" key="2">
    <source>
        <dbReference type="Proteomes" id="UP000308600"/>
    </source>
</evidence>
<protein>
    <submittedName>
        <fullName evidence="1">Carbon-nitrogen hydrolase</fullName>
    </submittedName>
</protein>
<name>A0ACD3ACL2_9AGAR</name>
<accession>A0ACD3ACL2</accession>
<dbReference type="EMBL" id="ML208543">
    <property type="protein sequence ID" value="TFK63049.1"/>
    <property type="molecule type" value="Genomic_DNA"/>
</dbReference>
<sequence>MAAPRIPLRIGVVQLNPKIGQVQANLAKAKELCRKITPNSLDLLCFPEMAFTGYAFDSASSIRPFLEKPQIGPTSQFCSELAKHLQCYVAAGYPEELTQDEIDSEETKKREEDQLYAFEKPKEREVVGANSAVIYGPEGELVGGYRKTNLFETDMTWATPGTGFLSIALPSPLRNITLGICMDLNPHPPAKWMSLEGGPYEVAEYALEHRSNVVILLNAWLLSDEDKRELEDEEEEGDQAEEKAGKENQHAWTTLNFWAARLRPLWASKCPPSRESDDEQSPTSTDEKEAELINDETIVVVCNRSGKENGREFAGSSAVFSMKRNSGRPTLLDMMGVEQEGVRIWSLLI</sequence>
<evidence type="ECO:0000313" key="1">
    <source>
        <dbReference type="EMBL" id="TFK63049.1"/>
    </source>
</evidence>
<gene>
    <name evidence="1" type="ORF">BDN72DRAFT_889899</name>
</gene>
<keyword evidence="2" id="KW-1185">Reference proteome</keyword>